<sequence>MSLLPETVRRIDALVTDAQSAGRVPSLITGVVRDGALVHVAGAGVHPAPDPDIQYRIGSISKTMTAVLVLRLRDEGRLHLDDPLERHLPGTPVGAVTLRQLLGHASGLQREPDGDWWERSAGADLPTLLAGLGPEKLAHPPHFTYHYSNLGFGLLGGVLERLVGEAWWDQVRTRLLAPLGMRRTTYQAEEPFARGYVVHPWRGTLREEPRTDTGAMAPAGQLWSTTADLAAWAAFLADPDPAVLRPETLTEMTVPVAINDTWTGGHGLGVELARSGERIYVGHGGSMPGYVATVSVHRPSRTGVVGFANAYGFRAGHLGGLGVRLLDTVLDTEPPPAVRPWRPVDGLPADAAELAGRWWWMGREYETEWDPDTEELVFTLLRPARGVPWRFVREGTDRWRGRAGQNRGEILTVRRDAAGTVDTLDVATFVLTRDPDRVE</sequence>
<dbReference type="GO" id="GO:0016787">
    <property type="term" value="F:hydrolase activity"/>
    <property type="evidence" value="ECO:0007669"/>
    <property type="project" value="UniProtKB-KW"/>
</dbReference>
<accession>A0ABV8KJI1</accession>
<name>A0ABV8KJI1_9ACTN</name>
<dbReference type="Gene3D" id="3.40.710.10">
    <property type="entry name" value="DD-peptidase/beta-lactamase superfamily"/>
    <property type="match status" value="1"/>
</dbReference>
<keyword evidence="4" id="KW-1185">Reference proteome</keyword>
<evidence type="ECO:0000259" key="1">
    <source>
        <dbReference type="Pfam" id="PF00144"/>
    </source>
</evidence>
<proteinExistence type="predicted"/>
<dbReference type="EMBL" id="JBHSBN010000005">
    <property type="protein sequence ID" value="MFC4106253.1"/>
    <property type="molecule type" value="Genomic_DNA"/>
</dbReference>
<dbReference type="Proteomes" id="UP001595868">
    <property type="component" value="Unassembled WGS sequence"/>
</dbReference>
<dbReference type="InterPro" id="IPR050491">
    <property type="entry name" value="AmpC-like"/>
</dbReference>
<keyword evidence="3" id="KW-0378">Hydrolase</keyword>
<dbReference type="RefSeq" id="WP_377543864.1">
    <property type="nucleotide sequence ID" value="NZ_JBHSBN010000005.1"/>
</dbReference>
<dbReference type="Pfam" id="PF00144">
    <property type="entry name" value="Beta-lactamase"/>
    <property type="match status" value="1"/>
</dbReference>
<dbReference type="InterPro" id="IPR012338">
    <property type="entry name" value="Beta-lactam/transpept-like"/>
</dbReference>
<dbReference type="Pfam" id="PF24491">
    <property type="entry name" value="DUF7586"/>
    <property type="match status" value="1"/>
</dbReference>
<feature type="domain" description="DUF7586" evidence="2">
    <location>
        <begin position="348"/>
        <end position="433"/>
    </location>
</feature>
<dbReference type="InterPro" id="IPR056008">
    <property type="entry name" value="DUF7586"/>
</dbReference>
<comment type="caution">
    <text evidence="3">The sequence shown here is derived from an EMBL/GenBank/DDBJ whole genome shotgun (WGS) entry which is preliminary data.</text>
</comment>
<reference evidence="4" key="1">
    <citation type="journal article" date="2019" name="Int. J. Syst. Evol. Microbiol.">
        <title>The Global Catalogue of Microorganisms (GCM) 10K type strain sequencing project: providing services to taxonomists for standard genome sequencing and annotation.</title>
        <authorList>
            <consortium name="The Broad Institute Genomics Platform"/>
            <consortium name="The Broad Institute Genome Sequencing Center for Infectious Disease"/>
            <person name="Wu L."/>
            <person name="Ma J."/>
        </authorList>
    </citation>
    <scope>NUCLEOTIDE SEQUENCE [LARGE SCALE GENOMIC DNA]</scope>
    <source>
        <strain evidence="4">2902at01</strain>
    </source>
</reference>
<dbReference type="InterPro" id="IPR001466">
    <property type="entry name" value="Beta-lactam-related"/>
</dbReference>
<dbReference type="EC" id="3.-.-.-" evidence="3"/>
<feature type="domain" description="Beta-lactamase-related" evidence="1">
    <location>
        <begin position="11"/>
        <end position="312"/>
    </location>
</feature>
<evidence type="ECO:0000259" key="2">
    <source>
        <dbReference type="Pfam" id="PF24491"/>
    </source>
</evidence>
<organism evidence="3 4">
    <name type="scientific">Micromonospora zhanjiangensis</name>
    <dbReference type="NCBI Taxonomy" id="1522057"/>
    <lineage>
        <taxon>Bacteria</taxon>
        <taxon>Bacillati</taxon>
        <taxon>Actinomycetota</taxon>
        <taxon>Actinomycetes</taxon>
        <taxon>Micromonosporales</taxon>
        <taxon>Micromonosporaceae</taxon>
        <taxon>Micromonospora</taxon>
    </lineage>
</organism>
<evidence type="ECO:0000313" key="3">
    <source>
        <dbReference type="EMBL" id="MFC4106253.1"/>
    </source>
</evidence>
<protein>
    <submittedName>
        <fullName evidence="3">Serine hydrolase domain-containing protein</fullName>
        <ecNumber evidence="3">3.-.-.-</ecNumber>
    </submittedName>
</protein>
<dbReference type="SUPFAM" id="SSF56601">
    <property type="entry name" value="beta-lactamase/transpeptidase-like"/>
    <property type="match status" value="1"/>
</dbReference>
<dbReference type="PANTHER" id="PTHR46825:SF7">
    <property type="entry name" value="D-ALANYL-D-ALANINE CARBOXYPEPTIDASE"/>
    <property type="match status" value="1"/>
</dbReference>
<gene>
    <name evidence="3" type="ORF">ACFOX0_09935</name>
</gene>
<evidence type="ECO:0000313" key="4">
    <source>
        <dbReference type="Proteomes" id="UP001595868"/>
    </source>
</evidence>
<dbReference type="PANTHER" id="PTHR46825">
    <property type="entry name" value="D-ALANYL-D-ALANINE-CARBOXYPEPTIDASE/ENDOPEPTIDASE AMPH"/>
    <property type="match status" value="1"/>
</dbReference>